<proteinExistence type="predicted"/>
<dbReference type="RefSeq" id="WP_249750721.1">
    <property type="nucleotide sequence ID" value="NZ_CP097298.1"/>
</dbReference>
<sequence length="377" mass="40716">MSAVLQFRPSSDASGAADVSRLLQLAHSRSPDDRQRLLLGVVALCDAAPPGSEMEPVLSEIFVTLAAQAERDVRQLLSERLADASWAPPALINMLALDEIEIARPVILASPLLKDADLLRVLIESTLEHQIAVARRPHLAGPVVEAIIDRGEAVTMTALASNRTAEIGEAAMRRLVAHSQRIAGLRAPLTRHPRLSEEMAQQLYQWVGQALRQSISERFRIDDRLLNAAIQDAAHVAAGGAACRTVPQPSGRAEDLERQEMERRLVEKLKSAGQLRPGLLVRALREQRFGLFEQALMALGGFSLAQVRGAIRSPTAEPLYLACIAVGVDRAVFPSLLTEVRHLSGGLPGQGGWTPTTLGGAAAARAFRQMMERPAGI</sequence>
<accession>A0ABY4SNW9</accession>
<reference evidence="1" key="1">
    <citation type="submission" date="2022-05" db="EMBL/GenBank/DDBJ databases">
        <title>Brevundimonas albigilva TT17 genome sequence.</title>
        <authorList>
            <person name="Lee K."/>
            <person name="Son H."/>
        </authorList>
    </citation>
    <scope>NUCLEOTIDE SEQUENCE</scope>
    <source>
        <strain evidence="1">TT17</strain>
    </source>
</reference>
<keyword evidence="2" id="KW-1185">Reference proteome</keyword>
<evidence type="ECO:0000313" key="1">
    <source>
        <dbReference type="EMBL" id="URI16601.1"/>
    </source>
</evidence>
<dbReference type="InterPro" id="IPR019285">
    <property type="entry name" value="DUF2336"/>
</dbReference>
<protein>
    <submittedName>
        <fullName evidence="1">DUF2336 domain-containing protein</fullName>
    </submittedName>
</protein>
<dbReference type="EMBL" id="CP097649">
    <property type="protein sequence ID" value="URI16601.1"/>
    <property type="molecule type" value="Genomic_DNA"/>
</dbReference>
<organism evidence="1 2">
    <name type="scientific">Brevundimonas albigilva</name>
    <dbReference type="NCBI Taxonomy" id="1312364"/>
    <lineage>
        <taxon>Bacteria</taxon>
        <taxon>Pseudomonadati</taxon>
        <taxon>Pseudomonadota</taxon>
        <taxon>Alphaproteobacteria</taxon>
        <taxon>Caulobacterales</taxon>
        <taxon>Caulobacteraceae</taxon>
        <taxon>Brevundimonas</taxon>
    </lineage>
</organism>
<gene>
    <name evidence="1" type="ORF">M8231_06400</name>
</gene>
<dbReference type="Pfam" id="PF10098">
    <property type="entry name" value="DUF2336"/>
    <property type="match status" value="1"/>
</dbReference>
<evidence type="ECO:0000313" key="2">
    <source>
        <dbReference type="Proteomes" id="UP001055429"/>
    </source>
</evidence>
<name>A0ABY4SNW9_9CAUL</name>
<dbReference type="Proteomes" id="UP001055429">
    <property type="component" value="Chromosome"/>
</dbReference>